<dbReference type="EMBL" id="KV878682">
    <property type="protein sequence ID" value="OJJ73900.1"/>
    <property type="molecule type" value="Genomic_DNA"/>
</dbReference>
<sequence length="81" mass="8554">MHRGSSGIFPLLFLPLLFLSFVSFPCICLFSLPRVQYLRPLSFGRQRPSLRSNGPMRIAVEAIRAGGGGSGGGSSQGANSG</sequence>
<dbReference type="VEuPathDB" id="FungiDB:ASPBRDRAFT_41659"/>
<evidence type="ECO:0000256" key="1">
    <source>
        <dbReference type="SAM" id="Phobius"/>
    </source>
</evidence>
<evidence type="ECO:0000313" key="2">
    <source>
        <dbReference type="EMBL" id="OJJ73900.1"/>
    </source>
</evidence>
<dbReference type="RefSeq" id="XP_067481148.1">
    <property type="nucleotide sequence ID" value="XM_067624620.1"/>
</dbReference>
<keyword evidence="3" id="KW-1185">Reference proteome</keyword>
<dbReference type="AlphaFoldDB" id="A0A1L9UQL4"/>
<dbReference type="Proteomes" id="UP000184499">
    <property type="component" value="Unassembled WGS sequence"/>
</dbReference>
<name>A0A1L9UQL4_ASPBC</name>
<accession>A0A1L9UQL4</accession>
<keyword evidence="1" id="KW-0472">Membrane</keyword>
<keyword evidence="1" id="KW-0812">Transmembrane</keyword>
<dbReference type="GeneID" id="93577108"/>
<gene>
    <name evidence="2" type="ORF">ASPBRDRAFT_41659</name>
</gene>
<organism evidence="2 3">
    <name type="scientific">Aspergillus brasiliensis (strain CBS 101740 / IMI 381727 / IBT 21946)</name>
    <dbReference type="NCBI Taxonomy" id="767769"/>
    <lineage>
        <taxon>Eukaryota</taxon>
        <taxon>Fungi</taxon>
        <taxon>Dikarya</taxon>
        <taxon>Ascomycota</taxon>
        <taxon>Pezizomycotina</taxon>
        <taxon>Eurotiomycetes</taxon>
        <taxon>Eurotiomycetidae</taxon>
        <taxon>Eurotiales</taxon>
        <taxon>Aspergillaceae</taxon>
        <taxon>Aspergillus</taxon>
        <taxon>Aspergillus subgen. Circumdati</taxon>
    </lineage>
</organism>
<protein>
    <submittedName>
        <fullName evidence="2">Uncharacterized protein</fullName>
    </submittedName>
</protein>
<feature type="transmembrane region" description="Helical" evidence="1">
    <location>
        <begin position="12"/>
        <end position="32"/>
    </location>
</feature>
<reference evidence="3" key="1">
    <citation type="journal article" date="2017" name="Genome Biol.">
        <title>Comparative genomics reveals high biological diversity and specific adaptations in the industrially and medically important fungal genus Aspergillus.</title>
        <authorList>
            <person name="de Vries R.P."/>
            <person name="Riley R."/>
            <person name="Wiebenga A."/>
            <person name="Aguilar-Osorio G."/>
            <person name="Amillis S."/>
            <person name="Uchima C.A."/>
            <person name="Anderluh G."/>
            <person name="Asadollahi M."/>
            <person name="Askin M."/>
            <person name="Barry K."/>
            <person name="Battaglia E."/>
            <person name="Bayram O."/>
            <person name="Benocci T."/>
            <person name="Braus-Stromeyer S.A."/>
            <person name="Caldana C."/>
            <person name="Canovas D."/>
            <person name="Cerqueira G.C."/>
            <person name="Chen F."/>
            <person name="Chen W."/>
            <person name="Choi C."/>
            <person name="Clum A."/>
            <person name="Dos Santos R.A."/>
            <person name="Damasio A.R."/>
            <person name="Diallinas G."/>
            <person name="Emri T."/>
            <person name="Fekete E."/>
            <person name="Flipphi M."/>
            <person name="Freyberg S."/>
            <person name="Gallo A."/>
            <person name="Gournas C."/>
            <person name="Habgood R."/>
            <person name="Hainaut M."/>
            <person name="Harispe M.L."/>
            <person name="Henrissat B."/>
            <person name="Hilden K.S."/>
            <person name="Hope R."/>
            <person name="Hossain A."/>
            <person name="Karabika E."/>
            <person name="Karaffa L."/>
            <person name="Karanyi Z."/>
            <person name="Krasevec N."/>
            <person name="Kuo A."/>
            <person name="Kusch H."/>
            <person name="LaButti K."/>
            <person name="Lagendijk E.L."/>
            <person name="Lapidus A."/>
            <person name="Levasseur A."/>
            <person name="Lindquist E."/>
            <person name="Lipzen A."/>
            <person name="Logrieco A.F."/>
            <person name="MacCabe A."/>
            <person name="Maekelae M.R."/>
            <person name="Malavazi I."/>
            <person name="Melin P."/>
            <person name="Meyer V."/>
            <person name="Mielnichuk N."/>
            <person name="Miskei M."/>
            <person name="Molnar A.P."/>
            <person name="Mule G."/>
            <person name="Ngan C.Y."/>
            <person name="Orejas M."/>
            <person name="Orosz E."/>
            <person name="Ouedraogo J.P."/>
            <person name="Overkamp K.M."/>
            <person name="Park H.-S."/>
            <person name="Perrone G."/>
            <person name="Piumi F."/>
            <person name="Punt P.J."/>
            <person name="Ram A.F."/>
            <person name="Ramon A."/>
            <person name="Rauscher S."/>
            <person name="Record E."/>
            <person name="Riano-Pachon D.M."/>
            <person name="Robert V."/>
            <person name="Roehrig J."/>
            <person name="Ruller R."/>
            <person name="Salamov A."/>
            <person name="Salih N.S."/>
            <person name="Samson R.A."/>
            <person name="Sandor E."/>
            <person name="Sanguinetti M."/>
            <person name="Schuetze T."/>
            <person name="Sepcic K."/>
            <person name="Shelest E."/>
            <person name="Sherlock G."/>
            <person name="Sophianopoulou V."/>
            <person name="Squina F.M."/>
            <person name="Sun H."/>
            <person name="Susca A."/>
            <person name="Todd R.B."/>
            <person name="Tsang A."/>
            <person name="Unkles S.E."/>
            <person name="van de Wiele N."/>
            <person name="van Rossen-Uffink D."/>
            <person name="Oliveira J.V."/>
            <person name="Vesth T.C."/>
            <person name="Visser J."/>
            <person name="Yu J.-H."/>
            <person name="Zhou M."/>
            <person name="Andersen M.R."/>
            <person name="Archer D.B."/>
            <person name="Baker S.E."/>
            <person name="Benoit I."/>
            <person name="Brakhage A.A."/>
            <person name="Braus G.H."/>
            <person name="Fischer R."/>
            <person name="Frisvad J.C."/>
            <person name="Goldman G.H."/>
            <person name="Houbraken J."/>
            <person name="Oakley B."/>
            <person name="Pocsi I."/>
            <person name="Scazzocchio C."/>
            <person name="Seiboth B."/>
            <person name="vanKuyk P.A."/>
            <person name="Wortman J."/>
            <person name="Dyer P.S."/>
            <person name="Grigoriev I.V."/>
        </authorList>
    </citation>
    <scope>NUCLEOTIDE SEQUENCE [LARGE SCALE GENOMIC DNA]</scope>
    <source>
        <strain evidence="3">CBS 101740 / IMI 381727 / IBT 21946</strain>
    </source>
</reference>
<evidence type="ECO:0000313" key="3">
    <source>
        <dbReference type="Proteomes" id="UP000184499"/>
    </source>
</evidence>
<proteinExistence type="predicted"/>
<keyword evidence="1" id="KW-1133">Transmembrane helix</keyword>